<name>A0A813LP66_POLGL</name>
<feature type="compositionally biased region" description="Low complexity" evidence="1">
    <location>
        <begin position="108"/>
        <end position="120"/>
    </location>
</feature>
<feature type="region of interest" description="Disordered" evidence="1">
    <location>
        <begin position="100"/>
        <end position="120"/>
    </location>
</feature>
<evidence type="ECO:0000313" key="2">
    <source>
        <dbReference type="EMBL" id="CAE8734874.1"/>
    </source>
</evidence>
<dbReference type="AlphaFoldDB" id="A0A813LP66"/>
<proteinExistence type="predicted"/>
<accession>A0A813LP66</accession>
<dbReference type="Proteomes" id="UP000626109">
    <property type="component" value="Unassembled WGS sequence"/>
</dbReference>
<gene>
    <name evidence="2" type="ORF">PGLA2088_LOCUS47534</name>
</gene>
<comment type="caution">
    <text evidence="2">The sequence shown here is derived from an EMBL/GenBank/DDBJ whole genome shotgun (WGS) entry which is preliminary data.</text>
</comment>
<protein>
    <submittedName>
        <fullName evidence="2">Uncharacterized protein</fullName>
    </submittedName>
</protein>
<reference evidence="2" key="1">
    <citation type="submission" date="2021-02" db="EMBL/GenBank/DDBJ databases">
        <authorList>
            <person name="Dougan E. K."/>
            <person name="Rhodes N."/>
            <person name="Thang M."/>
            <person name="Chan C."/>
        </authorList>
    </citation>
    <scope>NUCLEOTIDE SEQUENCE</scope>
</reference>
<dbReference type="EMBL" id="CAJNNW010036485">
    <property type="protein sequence ID" value="CAE8734874.1"/>
    <property type="molecule type" value="Genomic_DNA"/>
</dbReference>
<evidence type="ECO:0000313" key="3">
    <source>
        <dbReference type="Proteomes" id="UP000626109"/>
    </source>
</evidence>
<evidence type="ECO:0000256" key="1">
    <source>
        <dbReference type="SAM" id="MobiDB-lite"/>
    </source>
</evidence>
<organism evidence="2 3">
    <name type="scientific">Polarella glacialis</name>
    <name type="common">Dinoflagellate</name>
    <dbReference type="NCBI Taxonomy" id="89957"/>
    <lineage>
        <taxon>Eukaryota</taxon>
        <taxon>Sar</taxon>
        <taxon>Alveolata</taxon>
        <taxon>Dinophyceae</taxon>
        <taxon>Suessiales</taxon>
        <taxon>Suessiaceae</taxon>
        <taxon>Polarella</taxon>
    </lineage>
</organism>
<sequence length="120" mass="13487">MCSGVARTNKKGSQVFSHIDYNGLDEQKTHTQVFSYKLPNYRSAAGFKAAVASFGPPCKTAGLLPTRGLKLLIFKTKHGRSAAAILRKCQALTLRVHTCKKKKHQQHRQQQQQQQQQQQP</sequence>